<dbReference type="Gene3D" id="3.30.70.270">
    <property type="match status" value="1"/>
</dbReference>
<dbReference type="InterPro" id="IPR035919">
    <property type="entry name" value="EAL_sf"/>
</dbReference>
<dbReference type="CDD" id="cd17574">
    <property type="entry name" value="REC_OmpR"/>
    <property type="match status" value="1"/>
</dbReference>
<dbReference type="InterPro" id="IPR001633">
    <property type="entry name" value="EAL_dom"/>
</dbReference>
<dbReference type="InterPro" id="IPR001789">
    <property type="entry name" value="Sig_transdc_resp-reg_receiver"/>
</dbReference>
<evidence type="ECO:0000259" key="4">
    <source>
        <dbReference type="PROSITE" id="PS50887"/>
    </source>
</evidence>
<dbReference type="SMART" id="SM00448">
    <property type="entry name" value="REC"/>
    <property type="match status" value="1"/>
</dbReference>
<organism evidence="5 6">
    <name type="scientific">Lyngbya aestuarii BL J</name>
    <dbReference type="NCBI Taxonomy" id="1348334"/>
    <lineage>
        <taxon>Bacteria</taxon>
        <taxon>Bacillati</taxon>
        <taxon>Cyanobacteriota</taxon>
        <taxon>Cyanophyceae</taxon>
        <taxon>Oscillatoriophycideae</taxon>
        <taxon>Oscillatoriales</taxon>
        <taxon>Microcoleaceae</taxon>
        <taxon>Lyngbya</taxon>
    </lineage>
</organism>
<dbReference type="InterPro" id="IPR029787">
    <property type="entry name" value="Nucleotide_cyclase"/>
</dbReference>
<reference evidence="5 6" key="1">
    <citation type="journal article" date="2013" name="Front. Microbiol.">
        <title>Comparative genomic analyses of the cyanobacterium, Lyngbya aestuarii BL J, a powerful hydrogen producer.</title>
        <authorList>
            <person name="Kothari A."/>
            <person name="Vaughn M."/>
            <person name="Garcia-Pichel F."/>
        </authorList>
    </citation>
    <scope>NUCLEOTIDE SEQUENCE [LARGE SCALE GENOMIC DNA]</scope>
    <source>
        <strain evidence="5 6">BL J</strain>
    </source>
</reference>
<dbReference type="CDD" id="cd01949">
    <property type="entry name" value="GGDEF"/>
    <property type="match status" value="1"/>
</dbReference>
<evidence type="ECO:0000313" key="5">
    <source>
        <dbReference type="EMBL" id="ERT08809.1"/>
    </source>
</evidence>
<evidence type="ECO:0000313" key="6">
    <source>
        <dbReference type="Proteomes" id="UP000017127"/>
    </source>
</evidence>
<feature type="domain" description="Response regulatory" evidence="2">
    <location>
        <begin position="3"/>
        <end position="119"/>
    </location>
</feature>
<dbReference type="CDD" id="cd01948">
    <property type="entry name" value="EAL"/>
    <property type="match status" value="1"/>
</dbReference>
<dbReference type="NCBIfam" id="TIGR00254">
    <property type="entry name" value="GGDEF"/>
    <property type="match status" value="1"/>
</dbReference>
<dbReference type="SMART" id="SM00052">
    <property type="entry name" value="EAL"/>
    <property type="match status" value="1"/>
</dbReference>
<dbReference type="Proteomes" id="UP000017127">
    <property type="component" value="Unassembled WGS sequence"/>
</dbReference>
<evidence type="ECO:0000259" key="3">
    <source>
        <dbReference type="PROSITE" id="PS50883"/>
    </source>
</evidence>
<dbReference type="PROSITE" id="PS50110">
    <property type="entry name" value="RESPONSE_REGULATORY"/>
    <property type="match status" value="1"/>
</dbReference>
<name>U7QLG8_9CYAN</name>
<dbReference type="Gene3D" id="3.20.20.450">
    <property type="entry name" value="EAL domain"/>
    <property type="match status" value="1"/>
</dbReference>
<dbReference type="Pfam" id="PF00990">
    <property type="entry name" value="GGDEF"/>
    <property type="match status" value="1"/>
</dbReference>
<dbReference type="Gene3D" id="3.40.50.2300">
    <property type="match status" value="1"/>
</dbReference>
<feature type="modified residue" description="4-aspartylphosphate" evidence="1">
    <location>
        <position position="52"/>
    </location>
</feature>
<proteinExistence type="predicted"/>
<dbReference type="SUPFAM" id="SSF52172">
    <property type="entry name" value="CheY-like"/>
    <property type="match status" value="1"/>
</dbReference>
<feature type="domain" description="EAL" evidence="3">
    <location>
        <begin position="309"/>
        <end position="556"/>
    </location>
</feature>
<dbReference type="PANTHER" id="PTHR44757:SF2">
    <property type="entry name" value="BIOFILM ARCHITECTURE MAINTENANCE PROTEIN MBAA"/>
    <property type="match status" value="1"/>
</dbReference>
<dbReference type="SUPFAM" id="SSF55073">
    <property type="entry name" value="Nucleotide cyclase"/>
    <property type="match status" value="1"/>
</dbReference>
<protein>
    <submittedName>
        <fullName evidence="5">Diguanylate cyclase domain protein</fullName>
    </submittedName>
</protein>
<dbReference type="PANTHER" id="PTHR44757">
    <property type="entry name" value="DIGUANYLATE CYCLASE DGCP"/>
    <property type="match status" value="1"/>
</dbReference>
<accession>U7QLG8</accession>
<dbReference type="OrthoDB" id="9805474at2"/>
<gene>
    <name evidence="5" type="ORF">M595_1147</name>
</gene>
<keyword evidence="1" id="KW-0597">Phosphoprotein</keyword>
<evidence type="ECO:0000256" key="1">
    <source>
        <dbReference type="PROSITE-ProRule" id="PRU00169"/>
    </source>
</evidence>
<dbReference type="Pfam" id="PF00563">
    <property type="entry name" value="EAL"/>
    <property type="match status" value="1"/>
</dbReference>
<dbReference type="Pfam" id="PF00072">
    <property type="entry name" value="Response_reg"/>
    <property type="match status" value="1"/>
</dbReference>
<comment type="caution">
    <text evidence="5">The sequence shown here is derived from an EMBL/GenBank/DDBJ whole genome shotgun (WGS) entry which is preliminary data.</text>
</comment>
<dbReference type="InterPro" id="IPR052155">
    <property type="entry name" value="Biofilm_reg_signaling"/>
</dbReference>
<dbReference type="InterPro" id="IPR000160">
    <property type="entry name" value="GGDEF_dom"/>
</dbReference>
<evidence type="ECO:0000259" key="2">
    <source>
        <dbReference type="PROSITE" id="PS50110"/>
    </source>
</evidence>
<keyword evidence="6" id="KW-1185">Reference proteome</keyword>
<dbReference type="SUPFAM" id="SSF141868">
    <property type="entry name" value="EAL domain-like"/>
    <property type="match status" value="1"/>
</dbReference>
<sequence length="556" mass="62862">MTKVLIIEDEDSIRENIAELLEIEEFEVETAINGIQGLQQAKKSIPDLILCDVMMPKLDGYEVLTELRKQPETANIPFIFLTAKGERSDLRQGMNLGADDYLTKPCSSKELLEAIVARLQRTAQQQEQIKQLERYDQLTGLLNLQALETEGYLQQAIAKRDKQKNLVPFLLLGLDRFKRVNEAIGYPNGDLILQQLAQRLNQFIQSIEGTIIARLNGDEFGIILPPVAQTSEVEDLTQSLLNLVSEPFNINGKRIPVTTTIGVAFYPYASTLEELRRQAGIAMGEAKKLGRNRSQIYSRPLFGFDRSQQFQLISDFRQAWEHQQLKVYYQPRIDLRRRKIVGVGTAIYWYHPQLGVISQAQISDLMAESGLTLTLSEWMLKTAVKQAQIWQNSRLSLDVAVPFPESLFTDQNMIQKLINLCQEFGNNPSSLELEIDADLIARAKNLNAIAAQLINIKQMKIKIIISQFNLEHTTISYLGELSIDSIKLDSRLLQTLSPKSTVIDLIASIAKRLKLKVIADGVETDEQLILLKKQKCDQAQQVSLVSASELQSLLRK</sequence>
<dbReference type="PATRIC" id="fig|1348334.3.peg.1121"/>
<dbReference type="RefSeq" id="WP_023064903.1">
    <property type="nucleotide sequence ID" value="NZ_AUZM01000007.1"/>
</dbReference>
<dbReference type="EMBL" id="AUZM01000007">
    <property type="protein sequence ID" value="ERT08809.1"/>
    <property type="molecule type" value="Genomic_DNA"/>
</dbReference>
<dbReference type="InterPro" id="IPR043128">
    <property type="entry name" value="Rev_trsase/Diguanyl_cyclase"/>
</dbReference>
<feature type="domain" description="GGDEF" evidence="4">
    <location>
        <begin position="165"/>
        <end position="299"/>
    </location>
</feature>
<dbReference type="PROSITE" id="PS50887">
    <property type="entry name" value="GGDEF"/>
    <property type="match status" value="1"/>
</dbReference>
<dbReference type="PROSITE" id="PS50883">
    <property type="entry name" value="EAL"/>
    <property type="match status" value="1"/>
</dbReference>
<dbReference type="AlphaFoldDB" id="U7QLG8"/>
<dbReference type="InterPro" id="IPR011006">
    <property type="entry name" value="CheY-like_superfamily"/>
</dbReference>
<dbReference type="GO" id="GO:0000160">
    <property type="term" value="P:phosphorelay signal transduction system"/>
    <property type="evidence" value="ECO:0007669"/>
    <property type="project" value="InterPro"/>
</dbReference>
<dbReference type="SMART" id="SM00267">
    <property type="entry name" value="GGDEF"/>
    <property type="match status" value="1"/>
</dbReference>